<dbReference type="InterPro" id="IPR058809">
    <property type="entry name" value="DUF8073_M"/>
</dbReference>
<dbReference type="Pfam" id="PF26270">
    <property type="entry name" value="DUF8073_C"/>
    <property type="match status" value="1"/>
</dbReference>
<feature type="domain" description="DUF8073" evidence="2">
    <location>
        <begin position="238"/>
        <end position="299"/>
    </location>
</feature>
<evidence type="ECO:0000259" key="2">
    <source>
        <dbReference type="Pfam" id="PF26270"/>
    </source>
</evidence>
<dbReference type="EMBL" id="JAHQXE010000004">
    <property type="protein sequence ID" value="MBV0902789.1"/>
    <property type="molecule type" value="Genomic_DNA"/>
</dbReference>
<feature type="region of interest" description="Disordered" evidence="1">
    <location>
        <begin position="85"/>
        <end position="113"/>
    </location>
</feature>
<feature type="domain" description="DUF8073" evidence="3">
    <location>
        <begin position="114"/>
        <end position="154"/>
    </location>
</feature>
<dbReference type="InterPro" id="IPR058810">
    <property type="entry name" value="DUF8073_C"/>
</dbReference>
<name>A0AA41G3I5_9EURY</name>
<dbReference type="RefSeq" id="WP_162414364.1">
    <property type="nucleotide sequence ID" value="NZ_JAHQXE010000004.1"/>
</dbReference>
<dbReference type="AlphaFoldDB" id="A0AA41G3I5"/>
<organism evidence="4 5">
    <name type="scientific">Haloarcula salina</name>
    <dbReference type="NCBI Taxonomy" id="1429914"/>
    <lineage>
        <taxon>Archaea</taxon>
        <taxon>Methanobacteriati</taxon>
        <taxon>Methanobacteriota</taxon>
        <taxon>Stenosarchaea group</taxon>
        <taxon>Halobacteria</taxon>
        <taxon>Halobacteriales</taxon>
        <taxon>Haloarculaceae</taxon>
        <taxon>Haloarcula</taxon>
    </lineage>
</organism>
<accession>A0AA41G3I5</accession>
<dbReference type="Pfam" id="PF26271">
    <property type="entry name" value="DUF8073_M"/>
    <property type="match status" value="1"/>
</dbReference>
<keyword evidence="5" id="KW-1185">Reference proteome</keyword>
<evidence type="ECO:0000313" key="4">
    <source>
        <dbReference type="EMBL" id="MBV0902789.1"/>
    </source>
</evidence>
<evidence type="ECO:0000259" key="3">
    <source>
        <dbReference type="Pfam" id="PF26271"/>
    </source>
</evidence>
<comment type="caution">
    <text evidence="4">The sequence shown here is derived from an EMBL/GenBank/DDBJ whole genome shotgun (WGS) entry which is preliminary data.</text>
</comment>
<evidence type="ECO:0000256" key="1">
    <source>
        <dbReference type="SAM" id="MobiDB-lite"/>
    </source>
</evidence>
<reference evidence="4" key="1">
    <citation type="submission" date="2021-06" db="EMBL/GenBank/DDBJ databases">
        <title>New haloarchaea isolates fom saline soil.</title>
        <authorList>
            <person name="Duran-Viseras A."/>
            <person name="Sanchez-Porro C.S."/>
            <person name="Ventosa A."/>
        </authorList>
    </citation>
    <scope>NUCLEOTIDE SEQUENCE</scope>
    <source>
        <strain evidence="4">JCM 18369</strain>
    </source>
</reference>
<proteinExistence type="predicted"/>
<evidence type="ECO:0000313" key="5">
    <source>
        <dbReference type="Proteomes" id="UP001166304"/>
    </source>
</evidence>
<dbReference type="Proteomes" id="UP001166304">
    <property type="component" value="Unassembled WGS sequence"/>
</dbReference>
<protein>
    <submittedName>
        <fullName evidence="4">Uncharacterized protein</fullName>
    </submittedName>
</protein>
<feature type="region of interest" description="Disordered" evidence="1">
    <location>
        <begin position="157"/>
        <end position="204"/>
    </location>
</feature>
<sequence length="302" mass="32085">MVVSDAFETLTAVLQRVESSATDIEAVSVREQTTPGDEEITADLTVATPVLGDAHLDDDVSVKADGVDVRDRRLELDVTVTVPVDATLDSPSDGGESADDLAEAFSDSSTVPAYKDPEALRAAYETCDTFPEMTEALGADVTSETVRRYMVEYDIHDPSENAAPTGGLDLSDPQSNDSEPRADATEPSETEPATGSASDESDDLGERSVAALLAEDGEDSDDNLVADGLGVPQGLTVAELAATVNQSDSIHAVTRRLDLSQGHARRLLSELDLLDLVTHRLAAGQIRVSHAEIQRRITTETH</sequence>
<gene>
    <name evidence="4" type="ORF">KTS37_13425</name>
</gene>